<dbReference type="SMART" id="SM00531">
    <property type="entry name" value="TFIIE"/>
    <property type="match status" value="1"/>
</dbReference>
<evidence type="ECO:0000256" key="2">
    <source>
        <dbReference type="ARBA" id="ARBA00023125"/>
    </source>
</evidence>
<dbReference type="PIRSF" id="PIRSF006373">
    <property type="entry name" value="TF_E_archaea"/>
    <property type="match status" value="1"/>
</dbReference>
<accession>A0A7C1E439</accession>
<dbReference type="InterPro" id="IPR039997">
    <property type="entry name" value="TFE"/>
</dbReference>
<comment type="subunit">
    <text evidence="4">Monomer. Interaction with RNA polymerase subunits RpoF and RpoE is necessary for Tfe stimulatory transcription activity. Able to interact with Tbp and RNA polymerase in the absence of DNA promoter. Interacts both with the preinitiation and elongation complexes.</text>
</comment>
<comment type="domain">
    <text evidence="4">The winged helix domain is involved in binding to DNA in the preinitiation complex.</text>
</comment>
<keyword evidence="1 4" id="KW-0805">Transcription regulation</keyword>
<comment type="function">
    <text evidence="4">Transcription factor that plays a role in the activation of archaeal genes transcribed by RNA polymerase. Facilitates transcription initiation by enhancing TATA-box recognition by TATA-box-binding protein (Tbp), and transcription factor B (Tfb) and RNA polymerase recruitment. Not absolutely required for transcription in vitro, but particularly important in cases where Tbp or Tfb function is not optimal. It dynamically alters the nucleic acid-binding properties of RNA polymerases by stabilizing the initiation complex and destabilizing elongation complexes. Seems to translocate with the RNA polymerase following initiation and acts by binding to the non template strand of the transcription bubble in elongation complexes.</text>
</comment>
<feature type="domain" description="HTH TFE/IIEalpha-type" evidence="6">
    <location>
        <begin position="4"/>
        <end position="88"/>
    </location>
</feature>
<dbReference type="Gene3D" id="1.10.10.10">
    <property type="entry name" value="Winged helix-like DNA-binding domain superfamily/Winged helix DNA-binding domain"/>
    <property type="match status" value="1"/>
</dbReference>
<protein>
    <recommendedName>
        <fullName evidence="4">Transcription factor E</fullName>
        <shortName evidence="4">TFE</shortName>
    </recommendedName>
    <alternativeName>
        <fullName evidence="4">TFIIE subunit alpha homolog</fullName>
    </alternativeName>
    <alternativeName>
        <fullName evidence="4">Transcription initiation factor TFIIE</fullName>
    </alternativeName>
</protein>
<organism evidence="7">
    <name type="scientific">Fervidicoccus fontis</name>
    <dbReference type="NCBI Taxonomy" id="683846"/>
    <lineage>
        <taxon>Archaea</taxon>
        <taxon>Thermoproteota</taxon>
        <taxon>Thermoprotei</taxon>
        <taxon>Fervidicoccales</taxon>
        <taxon>Fervidicoccaceae</taxon>
        <taxon>Fervidicoccus</taxon>
    </lineage>
</organism>
<dbReference type="GO" id="GO:0006355">
    <property type="term" value="P:regulation of DNA-templated transcription"/>
    <property type="evidence" value="ECO:0007669"/>
    <property type="project" value="InterPro"/>
</dbReference>
<dbReference type="HAMAP" id="MF_01909">
    <property type="entry name" value="TFE_arch"/>
    <property type="match status" value="1"/>
</dbReference>
<dbReference type="InterPro" id="IPR017919">
    <property type="entry name" value="TFIIE/TFIIEa_HTH"/>
</dbReference>
<dbReference type="PANTHER" id="PTHR13097:SF7">
    <property type="entry name" value="GENERAL TRANSCRIPTION FACTOR IIE SUBUNIT 1"/>
    <property type="match status" value="1"/>
</dbReference>
<evidence type="ECO:0000259" key="6">
    <source>
        <dbReference type="PROSITE" id="PS51344"/>
    </source>
</evidence>
<dbReference type="AlphaFoldDB" id="A0A7C1E439"/>
<dbReference type="InterPro" id="IPR036390">
    <property type="entry name" value="WH_DNA-bd_sf"/>
</dbReference>
<dbReference type="GO" id="GO:0006367">
    <property type="term" value="P:transcription initiation at RNA polymerase II promoter"/>
    <property type="evidence" value="ECO:0007669"/>
    <property type="project" value="InterPro"/>
</dbReference>
<keyword evidence="5" id="KW-0175">Coiled coil</keyword>
<comment type="caution">
    <text evidence="7">The sequence shown here is derived from an EMBL/GenBank/DDBJ whole genome shotgun (WGS) entry which is preliminary data.</text>
</comment>
<keyword evidence="3 4" id="KW-0804">Transcription</keyword>
<dbReference type="GO" id="GO:0003677">
    <property type="term" value="F:DNA binding"/>
    <property type="evidence" value="ECO:0007669"/>
    <property type="project" value="UniProtKB-KW"/>
</dbReference>
<dbReference type="SUPFAM" id="SSF46785">
    <property type="entry name" value="Winged helix' DNA-binding domain"/>
    <property type="match status" value="1"/>
</dbReference>
<evidence type="ECO:0000256" key="4">
    <source>
        <dbReference type="HAMAP-Rule" id="MF_01909"/>
    </source>
</evidence>
<dbReference type="PROSITE" id="PS51344">
    <property type="entry name" value="HTH_TFE_IIE"/>
    <property type="match status" value="1"/>
</dbReference>
<dbReference type="InterPro" id="IPR002853">
    <property type="entry name" value="TFIIE_asu"/>
</dbReference>
<keyword evidence="2 4" id="KW-0238">DNA-binding</keyword>
<evidence type="ECO:0000313" key="7">
    <source>
        <dbReference type="EMBL" id="HDS10354.1"/>
    </source>
</evidence>
<proteinExistence type="inferred from homology"/>
<feature type="coiled-coil region" evidence="5">
    <location>
        <begin position="146"/>
        <end position="173"/>
    </location>
</feature>
<dbReference type="InterPro" id="IPR036388">
    <property type="entry name" value="WH-like_DNA-bd_sf"/>
</dbReference>
<dbReference type="InterPro" id="IPR016481">
    <property type="entry name" value="TF_E_archaea"/>
</dbReference>
<evidence type="ECO:0000256" key="5">
    <source>
        <dbReference type="SAM" id="Coils"/>
    </source>
</evidence>
<dbReference type="InterPro" id="IPR024550">
    <property type="entry name" value="TFIIEa/SarR/Rpc3_HTH_dom"/>
</dbReference>
<dbReference type="EMBL" id="DSDY01000058">
    <property type="protein sequence ID" value="HDS10354.1"/>
    <property type="molecule type" value="Genomic_DNA"/>
</dbReference>
<evidence type="ECO:0000256" key="3">
    <source>
        <dbReference type="ARBA" id="ARBA00023163"/>
    </source>
</evidence>
<name>A0A7C1E439_9CREN</name>
<reference evidence="7" key="1">
    <citation type="journal article" date="2020" name="mSystems">
        <title>Genome- and Community-Level Interaction Insights into Carbon Utilization and Element Cycling Functions of Hydrothermarchaeota in Hydrothermal Sediment.</title>
        <authorList>
            <person name="Zhou Z."/>
            <person name="Liu Y."/>
            <person name="Xu W."/>
            <person name="Pan J."/>
            <person name="Luo Z.H."/>
            <person name="Li M."/>
        </authorList>
    </citation>
    <scope>NUCLEOTIDE SEQUENCE [LARGE SCALE GENOMIC DNA]</scope>
    <source>
        <strain evidence="7">SpSt-123</strain>
    </source>
</reference>
<comment type="similarity">
    <text evidence="4">Belongs to the TFE family.</text>
</comment>
<dbReference type="Pfam" id="PF02002">
    <property type="entry name" value="TFIIE_alpha"/>
    <property type="match status" value="1"/>
</dbReference>
<sequence length="177" mass="21126">MSKNEKLLEEFVENLLGDDAVKILRALLREKKDLTEDEISERTGLARNITRKNLYLLQEYRLVTYKRIKNRETGWYYYYWRINDDELPLVLLELKKDIINKLKLKAEKLRSESSGYVCPVCKRRYSFTEAFNNEFKCTYCEAELVYTEANNYVDKLSDIIAKLEEELLNEQRKIQGS</sequence>
<dbReference type="PANTHER" id="PTHR13097">
    <property type="entry name" value="TRANSCRIPTION INITIATION FACTOR IIE, ALPHA SUBUNIT"/>
    <property type="match status" value="1"/>
</dbReference>
<gene>
    <name evidence="4" type="primary">tfe</name>
    <name evidence="7" type="ORF">ENO04_01845</name>
</gene>
<evidence type="ECO:0000256" key="1">
    <source>
        <dbReference type="ARBA" id="ARBA00023015"/>
    </source>
</evidence>
<dbReference type="SUPFAM" id="SSF57783">
    <property type="entry name" value="Zinc beta-ribbon"/>
    <property type="match status" value="1"/>
</dbReference>